<evidence type="ECO:0000313" key="2">
    <source>
        <dbReference type="Proteomes" id="UP001152622"/>
    </source>
</evidence>
<name>A0A9Q1J5P0_SYNKA</name>
<evidence type="ECO:0000313" key="1">
    <source>
        <dbReference type="EMBL" id="KAJ8368251.1"/>
    </source>
</evidence>
<dbReference type="AlphaFoldDB" id="A0A9Q1J5P0"/>
<organism evidence="1 2">
    <name type="scientific">Synaphobranchus kaupii</name>
    <name type="common">Kaup's arrowtooth eel</name>
    <dbReference type="NCBI Taxonomy" id="118154"/>
    <lineage>
        <taxon>Eukaryota</taxon>
        <taxon>Metazoa</taxon>
        <taxon>Chordata</taxon>
        <taxon>Craniata</taxon>
        <taxon>Vertebrata</taxon>
        <taxon>Euteleostomi</taxon>
        <taxon>Actinopterygii</taxon>
        <taxon>Neopterygii</taxon>
        <taxon>Teleostei</taxon>
        <taxon>Anguilliformes</taxon>
        <taxon>Synaphobranchidae</taxon>
        <taxon>Synaphobranchus</taxon>
    </lineage>
</organism>
<proteinExistence type="predicted"/>
<reference evidence="1" key="1">
    <citation type="journal article" date="2023" name="Science">
        <title>Genome structures resolve the early diversification of teleost fishes.</title>
        <authorList>
            <person name="Parey E."/>
            <person name="Louis A."/>
            <person name="Montfort J."/>
            <person name="Bouchez O."/>
            <person name="Roques C."/>
            <person name="Iampietro C."/>
            <person name="Lluch J."/>
            <person name="Castinel A."/>
            <person name="Donnadieu C."/>
            <person name="Desvignes T."/>
            <person name="Floi Bucao C."/>
            <person name="Jouanno E."/>
            <person name="Wen M."/>
            <person name="Mejri S."/>
            <person name="Dirks R."/>
            <person name="Jansen H."/>
            <person name="Henkel C."/>
            <person name="Chen W.J."/>
            <person name="Zahm M."/>
            <person name="Cabau C."/>
            <person name="Klopp C."/>
            <person name="Thompson A.W."/>
            <person name="Robinson-Rechavi M."/>
            <person name="Braasch I."/>
            <person name="Lecointre G."/>
            <person name="Bobe J."/>
            <person name="Postlethwait J.H."/>
            <person name="Berthelot C."/>
            <person name="Roest Crollius H."/>
            <person name="Guiguen Y."/>
        </authorList>
    </citation>
    <scope>NUCLEOTIDE SEQUENCE</scope>
    <source>
        <strain evidence="1">WJC10195</strain>
    </source>
</reference>
<protein>
    <submittedName>
        <fullName evidence="1">Uncharacterized protein</fullName>
    </submittedName>
</protein>
<keyword evidence="2" id="KW-1185">Reference proteome</keyword>
<sequence length="126" mass="14202">MCMECHRWVSTRRRGDSRFRRPRGFDRHPDLRLPANRNSSRAVVVTNEHPATVARATAILPASMHGPKRDAVWIIEGCGHTILSVPLSALETLLHSETDKWKVKVQSSDPEGYDDHFVPKIPEGIA</sequence>
<gene>
    <name evidence="1" type="ORF">SKAU_G00082790</name>
</gene>
<dbReference type="EMBL" id="JAINUF010000003">
    <property type="protein sequence ID" value="KAJ8368251.1"/>
    <property type="molecule type" value="Genomic_DNA"/>
</dbReference>
<accession>A0A9Q1J5P0</accession>
<dbReference type="Proteomes" id="UP001152622">
    <property type="component" value="Chromosome 3"/>
</dbReference>
<comment type="caution">
    <text evidence="1">The sequence shown here is derived from an EMBL/GenBank/DDBJ whole genome shotgun (WGS) entry which is preliminary data.</text>
</comment>